<dbReference type="Proteomes" id="UP000008229">
    <property type="component" value="Chromosome"/>
</dbReference>
<sequence>MADEITERDRLTDAIRALEKTENRATSATAGGGPRAPRGQNREKILAAVKEPRRPAEIMEATGIGRGSLGRTLKQLVDEGAATKRNDGSYVATTARK</sequence>
<protein>
    <recommendedName>
        <fullName evidence="4">HTH iclR-type domain-containing protein</fullName>
    </recommendedName>
</protein>
<reference evidence="3" key="2">
    <citation type="submission" date="2010-01" db="EMBL/GenBank/DDBJ databases">
        <title>The complete genome of Conexibacter woesei DSM 14684.</title>
        <authorList>
            <consortium name="US DOE Joint Genome Institute (JGI-PGF)"/>
            <person name="Lucas S."/>
            <person name="Copeland A."/>
            <person name="Lapidus A."/>
            <person name="Glavina del Rio T."/>
            <person name="Dalin E."/>
            <person name="Tice H."/>
            <person name="Bruce D."/>
            <person name="Goodwin L."/>
            <person name="Pitluck S."/>
            <person name="Kyrpides N."/>
            <person name="Mavromatis K."/>
            <person name="Ivanova N."/>
            <person name="Mikhailova N."/>
            <person name="Chertkov O."/>
            <person name="Brettin T."/>
            <person name="Detter J.C."/>
            <person name="Han C."/>
            <person name="Larimer F."/>
            <person name="Land M."/>
            <person name="Hauser L."/>
            <person name="Markowitz V."/>
            <person name="Cheng J.-F."/>
            <person name="Hugenholtz P."/>
            <person name="Woyke T."/>
            <person name="Wu D."/>
            <person name="Pukall R."/>
            <person name="Steenblock K."/>
            <person name="Schneider S."/>
            <person name="Klenk H.-P."/>
            <person name="Eisen J.A."/>
        </authorList>
    </citation>
    <scope>NUCLEOTIDE SEQUENCE [LARGE SCALE GENOMIC DNA]</scope>
    <source>
        <strain evidence="3">DSM 14684 / CIP 108061 / JCM 11494 / NBRC 100937 / ID131577</strain>
    </source>
</reference>
<dbReference type="InterPro" id="IPR036388">
    <property type="entry name" value="WH-like_DNA-bd_sf"/>
</dbReference>
<dbReference type="EMBL" id="CP001854">
    <property type="protein sequence ID" value="ADB49124.1"/>
    <property type="molecule type" value="Genomic_DNA"/>
</dbReference>
<dbReference type="Gene3D" id="1.10.10.10">
    <property type="entry name" value="Winged helix-like DNA-binding domain superfamily/Winged helix DNA-binding domain"/>
    <property type="match status" value="1"/>
</dbReference>
<dbReference type="RefSeq" id="WP_012932177.1">
    <property type="nucleotide sequence ID" value="NC_013739.1"/>
</dbReference>
<dbReference type="InterPro" id="IPR036390">
    <property type="entry name" value="WH_DNA-bd_sf"/>
</dbReference>
<proteinExistence type="predicted"/>
<evidence type="ECO:0008006" key="4">
    <source>
        <dbReference type="Google" id="ProtNLM"/>
    </source>
</evidence>
<feature type="compositionally biased region" description="Low complexity" evidence="1">
    <location>
        <begin position="24"/>
        <end position="39"/>
    </location>
</feature>
<dbReference type="AlphaFoldDB" id="D3F9F7"/>
<reference evidence="2 3" key="1">
    <citation type="journal article" date="2010" name="Stand. Genomic Sci.">
        <title>Complete genome sequence of Conexibacter woesei type strain (ID131577).</title>
        <authorList>
            <person name="Pukall R."/>
            <person name="Lapidus A."/>
            <person name="Glavina Del Rio T."/>
            <person name="Copeland A."/>
            <person name="Tice H."/>
            <person name="Cheng J.-F."/>
            <person name="Lucas S."/>
            <person name="Chen F."/>
            <person name="Nolan M."/>
            <person name="Bruce D."/>
            <person name="Goodwin L."/>
            <person name="Pitluck S."/>
            <person name="Mavromatis K."/>
            <person name="Ivanova N."/>
            <person name="Ovchinnikova G."/>
            <person name="Pati A."/>
            <person name="Chen A."/>
            <person name="Palaniappan K."/>
            <person name="Land M."/>
            <person name="Hauser L."/>
            <person name="Chang Y.-J."/>
            <person name="Jeffries C.D."/>
            <person name="Chain P."/>
            <person name="Meincke L."/>
            <person name="Sims D."/>
            <person name="Brettin T."/>
            <person name="Detter J.C."/>
            <person name="Rohde M."/>
            <person name="Goeker M."/>
            <person name="Bristow J."/>
            <person name="Eisen J.A."/>
            <person name="Markowitz V."/>
            <person name="Kyrpides N.C."/>
            <person name="Klenk H.-P."/>
            <person name="Hugenholtz P."/>
        </authorList>
    </citation>
    <scope>NUCLEOTIDE SEQUENCE [LARGE SCALE GENOMIC DNA]</scope>
    <source>
        <strain evidence="3">DSM 14684 / CIP 108061 / JCM 11494 / NBRC 100937 / ID131577</strain>
    </source>
</reference>
<keyword evidence="3" id="KW-1185">Reference proteome</keyword>
<dbReference type="SUPFAM" id="SSF46785">
    <property type="entry name" value="Winged helix' DNA-binding domain"/>
    <property type="match status" value="1"/>
</dbReference>
<feature type="region of interest" description="Disordered" evidence="1">
    <location>
        <begin position="19"/>
        <end position="42"/>
    </location>
</feature>
<gene>
    <name evidence="2" type="ordered locus">Cwoe_0691</name>
</gene>
<accession>D3F9F7</accession>
<organism evidence="2 3">
    <name type="scientific">Conexibacter woesei (strain DSM 14684 / CCUG 47730 / CIP 108061 / JCM 11494 / NBRC 100937 / ID131577)</name>
    <dbReference type="NCBI Taxonomy" id="469383"/>
    <lineage>
        <taxon>Bacteria</taxon>
        <taxon>Bacillati</taxon>
        <taxon>Actinomycetota</taxon>
        <taxon>Thermoleophilia</taxon>
        <taxon>Solirubrobacterales</taxon>
        <taxon>Conexibacteraceae</taxon>
        <taxon>Conexibacter</taxon>
    </lineage>
</organism>
<evidence type="ECO:0000313" key="3">
    <source>
        <dbReference type="Proteomes" id="UP000008229"/>
    </source>
</evidence>
<dbReference type="KEGG" id="cwo:Cwoe_0691"/>
<evidence type="ECO:0000256" key="1">
    <source>
        <dbReference type="SAM" id="MobiDB-lite"/>
    </source>
</evidence>
<dbReference type="HOGENOM" id="CLU_2341933_0_0_11"/>
<name>D3F9F7_CONWI</name>
<evidence type="ECO:0000313" key="2">
    <source>
        <dbReference type="EMBL" id="ADB49124.1"/>
    </source>
</evidence>